<keyword evidence="5" id="KW-0593">Phospholipase A2 inhibitor</keyword>
<dbReference type="PRINTS" id="PR00486">
    <property type="entry name" value="UTEROGLOBIN"/>
</dbReference>
<evidence type="ECO:0000256" key="7">
    <source>
        <dbReference type="ARBA" id="ARBA00031712"/>
    </source>
</evidence>
<dbReference type="SUPFAM" id="SSF48201">
    <property type="entry name" value="Uteroglobin-like"/>
    <property type="match status" value="1"/>
</dbReference>
<feature type="signal peptide" evidence="8">
    <location>
        <begin position="1"/>
        <end position="21"/>
    </location>
</feature>
<dbReference type="Pfam" id="PF01099">
    <property type="entry name" value="Uteroglobin"/>
    <property type="match status" value="1"/>
</dbReference>
<dbReference type="GO" id="GO:0007165">
    <property type="term" value="P:signal transduction"/>
    <property type="evidence" value="ECO:0007669"/>
    <property type="project" value="InterPro"/>
</dbReference>
<evidence type="ECO:0000256" key="5">
    <source>
        <dbReference type="ARBA" id="ARBA00023005"/>
    </source>
</evidence>
<evidence type="ECO:0000313" key="9">
    <source>
        <dbReference type="EMBL" id="KAF6334206.1"/>
    </source>
</evidence>
<comment type="caution">
    <text evidence="9">The sequence shown here is derived from an EMBL/GenBank/DDBJ whole genome shotgun (WGS) entry which is preliminary data.</text>
</comment>
<dbReference type="EMBL" id="JACAGC010000011">
    <property type="protein sequence ID" value="KAF6334206.1"/>
    <property type="molecule type" value="Genomic_DNA"/>
</dbReference>
<evidence type="ECO:0000313" key="10">
    <source>
        <dbReference type="Proteomes" id="UP000585614"/>
    </source>
</evidence>
<evidence type="ECO:0000256" key="3">
    <source>
        <dbReference type="ARBA" id="ARBA00020696"/>
    </source>
</evidence>
<evidence type="ECO:0000256" key="2">
    <source>
        <dbReference type="ARBA" id="ARBA00008650"/>
    </source>
</evidence>
<proteinExistence type="inferred from homology"/>
<evidence type="ECO:0000256" key="6">
    <source>
        <dbReference type="ARBA" id="ARBA00023157"/>
    </source>
</evidence>
<dbReference type="PANTHER" id="PTHR10136:SF6">
    <property type="entry name" value="UTEROGLOBIN"/>
    <property type="match status" value="1"/>
</dbReference>
<protein>
    <recommendedName>
        <fullName evidence="3">Uteroglobin</fullName>
    </recommendedName>
    <alternativeName>
        <fullName evidence="7">Secretoglobin family 1A member 1</fullName>
    </alternativeName>
</protein>
<dbReference type="SMART" id="SM00096">
    <property type="entry name" value="UTG"/>
    <property type="match status" value="1"/>
</dbReference>
<keyword evidence="4" id="KW-0964">Secreted</keyword>
<dbReference type="InterPro" id="IPR035960">
    <property type="entry name" value="Secretoglobin_sf"/>
</dbReference>
<sequence length="76" mass="8279">MNLAITLALVTLAFCCSPASAEICTSFLHVIKTLFLGMLSEHEATIELFSPDADMRDAALEKRLVDTLPSRPRIAS</sequence>
<dbReference type="InterPro" id="IPR016126">
    <property type="entry name" value="Secretoglobin"/>
</dbReference>
<name>A0A7J7WA62_RHIFE</name>
<comment type="similarity">
    <text evidence="2">Belongs to the secretoglobin family.</text>
</comment>
<dbReference type="GO" id="GO:0005737">
    <property type="term" value="C:cytoplasm"/>
    <property type="evidence" value="ECO:0007669"/>
    <property type="project" value="TreeGrafter"/>
</dbReference>
<comment type="subcellular location">
    <subcellularLocation>
        <location evidence="1">Secreted</location>
    </subcellularLocation>
</comment>
<evidence type="ECO:0000256" key="8">
    <source>
        <dbReference type="SAM" id="SignalP"/>
    </source>
</evidence>
<dbReference type="InterPro" id="IPR043215">
    <property type="entry name" value="Secretoglobin_1C-like"/>
</dbReference>
<dbReference type="AlphaFoldDB" id="A0A7J7WA62"/>
<dbReference type="PANTHER" id="PTHR10136">
    <property type="entry name" value="SECRETOGLOBIN FAMILY 1 MEMBER"/>
    <property type="match status" value="1"/>
</dbReference>
<dbReference type="Proteomes" id="UP000585614">
    <property type="component" value="Unassembled WGS sequence"/>
</dbReference>
<evidence type="ECO:0000256" key="4">
    <source>
        <dbReference type="ARBA" id="ARBA00022525"/>
    </source>
</evidence>
<dbReference type="GO" id="GO:0005615">
    <property type="term" value="C:extracellular space"/>
    <property type="evidence" value="ECO:0007669"/>
    <property type="project" value="TreeGrafter"/>
</dbReference>
<dbReference type="Gene3D" id="1.10.210.10">
    <property type="entry name" value="Secretoglobin"/>
    <property type="match status" value="1"/>
</dbReference>
<dbReference type="GO" id="GO:0019834">
    <property type="term" value="F:phospholipase A2 inhibitor activity"/>
    <property type="evidence" value="ECO:0007669"/>
    <property type="project" value="UniProtKB-KW"/>
</dbReference>
<feature type="chain" id="PRO_5029633651" description="Uteroglobin" evidence="8">
    <location>
        <begin position="22"/>
        <end position="76"/>
    </location>
</feature>
<organism evidence="9 10">
    <name type="scientific">Rhinolophus ferrumequinum</name>
    <name type="common">Greater horseshoe bat</name>
    <dbReference type="NCBI Taxonomy" id="59479"/>
    <lineage>
        <taxon>Eukaryota</taxon>
        <taxon>Metazoa</taxon>
        <taxon>Chordata</taxon>
        <taxon>Craniata</taxon>
        <taxon>Vertebrata</taxon>
        <taxon>Euteleostomi</taxon>
        <taxon>Mammalia</taxon>
        <taxon>Eutheria</taxon>
        <taxon>Laurasiatheria</taxon>
        <taxon>Chiroptera</taxon>
        <taxon>Yinpterochiroptera</taxon>
        <taxon>Rhinolophoidea</taxon>
        <taxon>Rhinolophidae</taxon>
        <taxon>Rhinolophinae</taxon>
        <taxon>Rhinolophus</taxon>
    </lineage>
</organism>
<evidence type="ECO:0000256" key="1">
    <source>
        <dbReference type="ARBA" id="ARBA00004613"/>
    </source>
</evidence>
<dbReference type="InterPro" id="IPR000329">
    <property type="entry name" value="Uteroglobin"/>
</dbReference>
<keyword evidence="6" id="KW-1015">Disulfide bond</keyword>
<gene>
    <name evidence="9" type="ORF">mRhiFer1_014910</name>
</gene>
<keyword evidence="8" id="KW-0732">Signal</keyword>
<accession>A0A7J7WA62</accession>
<reference evidence="9 10" key="1">
    <citation type="journal article" date="2020" name="Nature">
        <title>Six reference-quality genomes reveal evolution of bat adaptations.</title>
        <authorList>
            <person name="Jebb D."/>
            <person name="Huang Z."/>
            <person name="Pippel M."/>
            <person name="Hughes G.M."/>
            <person name="Lavrichenko K."/>
            <person name="Devanna P."/>
            <person name="Winkler S."/>
            <person name="Jermiin L.S."/>
            <person name="Skirmuntt E.C."/>
            <person name="Katzourakis A."/>
            <person name="Burkitt-Gray L."/>
            <person name="Ray D.A."/>
            <person name="Sullivan K.A.M."/>
            <person name="Roscito J.G."/>
            <person name="Kirilenko B.M."/>
            <person name="Davalos L.M."/>
            <person name="Corthals A.P."/>
            <person name="Power M.L."/>
            <person name="Jones G."/>
            <person name="Ransome R.D."/>
            <person name="Dechmann D.K.N."/>
            <person name="Locatelli A.G."/>
            <person name="Puechmaille S.J."/>
            <person name="Fedrigo O."/>
            <person name="Jarvis E.D."/>
            <person name="Hiller M."/>
            <person name="Vernes S.C."/>
            <person name="Myers E.W."/>
            <person name="Teeling E.C."/>
        </authorList>
    </citation>
    <scope>NUCLEOTIDE SEQUENCE [LARGE SCALE GENOMIC DNA]</scope>
    <source>
        <strain evidence="9">MRhiFer1</strain>
        <tissue evidence="9">Lung</tissue>
    </source>
</reference>